<dbReference type="AlphaFoldDB" id="A0AAN7WB43"/>
<protein>
    <submittedName>
        <fullName evidence="1">Uncharacterized protein</fullName>
    </submittedName>
</protein>
<comment type="caution">
    <text evidence="1">The sequence shown here is derived from an EMBL/GenBank/DDBJ whole genome shotgun (WGS) entry which is preliminary data.</text>
</comment>
<gene>
    <name evidence="1" type="ORF">LTR97_001126</name>
</gene>
<reference evidence="1" key="1">
    <citation type="submission" date="2023-08" db="EMBL/GenBank/DDBJ databases">
        <title>Black Yeasts Isolated from many extreme environments.</title>
        <authorList>
            <person name="Coleine C."/>
            <person name="Stajich J.E."/>
            <person name="Selbmann L."/>
        </authorList>
    </citation>
    <scope>NUCLEOTIDE SEQUENCE</scope>
    <source>
        <strain evidence="1">CCFEE 5810</strain>
    </source>
</reference>
<evidence type="ECO:0000313" key="1">
    <source>
        <dbReference type="EMBL" id="KAK5706139.1"/>
    </source>
</evidence>
<organism evidence="1 2">
    <name type="scientific">Elasticomyces elasticus</name>
    <dbReference type="NCBI Taxonomy" id="574655"/>
    <lineage>
        <taxon>Eukaryota</taxon>
        <taxon>Fungi</taxon>
        <taxon>Dikarya</taxon>
        <taxon>Ascomycota</taxon>
        <taxon>Pezizomycotina</taxon>
        <taxon>Dothideomycetes</taxon>
        <taxon>Dothideomycetidae</taxon>
        <taxon>Mycosphaerellales</taxon>
        <taxon>Teratosphaeriaceae</taxon>
        <taxon>Elasticomyces</taxon>
    </lineage>
</organism>
<name>A0AAN7WB43_9PEZI</name>
<proteinExistence type="predicted"/>
<dbReference type="Proteomes" id="UP001310594">
    <property type="component" value="Unassembled WGS sequence"/>
</dbReference>
<sequence length="260" mass="30746">MPRIWYAWEQGPYFPKPDYMRDTLPRCVRFDKPERLPFPKVPWAPWRSKAESWPPKRSLSEIRSLLLVHPELESDLLPVWVESTTHELPLDITFWRSARRQKASYFNHEDWIGGISPSQLARSAFSTLREFHTALNVRFGLARKVRHVKLTACFEAGAYEYPVKRLTRLDAVKLVQGLERLESPLVHDRLRVDLQVTCVQASQEWARQTFILEQRHVRAVAGRDAESPWMCTQDLIEVREWLPYSGSWKRECRWVIPERV</sequence>
<accession>A0AAN7WB43</accession>
<dbReference type="EMBL" id="JAVRQU010000002">
    <property type="protein sequence ID" value="KAK5706139.1"/>
    <property type="molecule type" value="Genomic_DNA"/>
</dbReference>
<evidence type="ECO:0000313" key="2">
    <source>
        <dbReference type="Proteomes" id="UP001310594"/>
    </source>
</evidence>